<evidence type="ECO:0000256" key="2">
    <source>
        <dbReference type="ARBA" id="ARBA00022448"/>
    </source>
</evidence>
<evidence type="ECO:0000256" key="8">
    <source>
        <dbReference type="ARBA" id="ARBA00023237"/>
    </source>
</evidence>
<dbReference type="STRING" id="716816.BST96_07420"/>
<accession>A0A1X9N7A6</accession>
<dbReference type="EMBL" id="CP019343">
    <property type="protein sequence ID" value="ARN73960.1"/>
    <property type="molecule type" value="Genomic_DNA"/>
</dbReference>
<dbReference type="PANTHER" id="PTHR30069">
    <property type="entry name" value="TONB-DEPENDENT OUTER MEMBRANE RECEPTOR"/>
    <property type="match status" value="1"/>
</dbReference>
<evidence type="ECO:0000313" key="17">
    <source>
        <dbReference type="Proteomes" id="UP000193450"/>
    </source>
</evidence>
<dbReference type="InterPro" id="IPR000531">
    <property type="entry name" value="Beta-barrel_TonB"/>
</dbReference>
<dbReference type="AlphaFoldDB" id="A0A1X9N7A6"/>
<dbReference type="KEGG" id="osg:BST96_07420"/>
<keyword evidence="3 9" id="KW-1134">Transmembrane beta strand</keyword>
<dbReference type="InterPro" id="IPR036942">
    <property type="entry name" value="Beta-barrel_TonB_sf"/>
</dbReference>
<dbReference type="Gene3D" id="2.170.130.10">
    <property type="entry name" value="TonB-dependent receptor, plug domain"/>
    <property type="match status" value="1"/>
</dbReference>
<dbReference type="OrthoDB" id="9795928at2"/>
<keyword evidence="8 9" id="KW-0998">Cell outer membrane</keyword>
<comment type="subcellular location">
    <subcellularLocation>
        <location evidence="1 9">Cell outer membrane</location>
        <topology evidence="1 9">Multi-pass membrane protein</topology>
    </subcellularLocation>
</comment>
<evidence type="ECO:0000256" key="13">
    <source>
        <dbReference type="SAM" id="SignalP"/>
    </source>
</evidence>
<dbReference type="SUPFAM" id="SSF56935">
    <property type="entry name" value="Porins"/>
    <property type="match status" value="1"/>
</dbReference>
<dbReference type="Pfam" id="PF07715">
    <property type="entry name" value="Plug"/>
    <property type="match status" value="1"/>
</dbReference>
<dbReference type="InterPro" id="IPR012910">
    <property type="entry name" value="Plug_dom"/>
</dbReference>
<dbReference type="RefSeq" id="WP_085758088.1">
    <property type="nucleotide sequence ID" value="NZ_CP019343.1"/>
</dbReference>
<feature type="signal peptide" evidence="13">
    <location>
        <begin position="1"/>
        <end position="22"/>
    </location>
</feature>
<feature type="region of interest" description="Disordered" evidence="12">
    <location>
        <begin position="261"/>
        <end position="296"/>
    </location>
</feature>
<keyword evidence="7 9" id="KW-0472">Membrane</keyword>
<keyword evidence="17" id="KW-1185">Reference proteome</keyword>
<dbReference type="Pfam" id="PF00593">
    <property type="entry name" value="TonB_dep_Rec_b-barrel"/>
    <property type="match status" value="1"/>
</dbReference>
<reference evidence="16 17" key="1">
    <citation type="submission" date="2016-11" db="EMBL/GenBank/DDBJ databases">
        <title>Trade-off between light-utilization and light-protection in marine flavobacteria.</title>
        <authorList>
            <person name="Kumagai Y."/>
        </authorList>
    </citation>
    <scope>NUCLEOTIDE SEQUENCE [LARGE SCALE GENOMIC DNA]</scope>
    <source>
        <strain evidence="16 17">NBRC 107125</strain>
    </source>
</reference>
<dbReference type="Proteomes" id="UP000193450">
    <property type="component" value="Chromosome"/>
</dbReference>
<keyword evidence="5 13" id="KW-0732">Signal</keyword>
<evidence type="ECO:0000256" key="11">
    <source>
        <dbReference type="RuleBase" id="RU003357"/>
    </source>
</evidence>
<evidence type="ECO:0000256" key="5">
    <source>
        <dbReference type="ARBA" id="ARBA00022729"/>
    </source>
</evidence>
<comment type="similarity">
    <text evidence="9 11">Belongs to the TonB-dependent receptor family.</text>
</comment>
<evidence type="ECO:0000256" key="1">
    <source>
        <dbReference type="ARBA" id="ARBA00004571"/>
    </source>
</evidence>
<evidence type="ECO:0000256" key="12">
    <source>
        <dbReference type="SAM" id="MobiDB-lite"/>
    </source>
</evidence>
<keyword evidence="2 9" id="KW-0813">Transport</keyword>
<dbReference type="InterPro" id="IPR010917">
    <property type="entry name" value="TonB_rcpt_CS"/>
</dbReference>
<evidence type="ECO:0000259" key="14">
    <source>
        <dbReference type="Pfam" id="PF00593"/>
    </source>
</evidence>
<evidence type="ECO:0000256" key="3">
    <source>
        <dbReference type="ARBA" id="ARBA00022452"/>
    </source>
</evidence>
<protein>
    <submittedName>
        <fullName evidence="16">Ligand-gated channel protein</fullName>
    </submittedName>
</protein>
<dbReference type="PROSITE" id="PS52016">
    <property type="entry name" value="TONB_DEPENDENT_REC_3"/>
    <property type="match status" value="1"/>
</dbReference>
<name>A0A1X9N7A6_9GAMM</name>
<dbReference type="GO" id="GO:0044718">
    <property type="term" value="P:siderophore transmembrane transport"/>
    <property type="evidence" value="ECO:0007669"/>
    <property type="project" value="TreeGrafter"/>
</dbReference>
<gene>
    <name evidence="16" type="ORF">BST96_07420</name>
</gene>
<evidence type="ECO:0000256" key="7">
    <source>
        <dbReference type="ARBA" id="ARBA00023136"/>
    </source>
</evidence>
<dbReference type="PANTHER" id="PTHR30069:SF40">
    <property type="entry name" value="TONB-DEPENDENT RECEPTOR NMB0964-RELATED"/>
    <property type="match status" value="1"/>
</dbReference>
<organism evidence="16 17">
    <name type="scientific">Oceanicoccus sagamiensis</name>
    <dbReference type="NCBI Taxonomy" id="716816"/>
    <lineage>
        <taxon>Bacteria</taxon>
        <taxon>Pseudomonadati</taxon>
        <taxon>Pseudomonadota</taxon>
        <taxon>Gammaproteobacteria</taxon>
        <taxon>Cellvibrionales</taxon>
        <taxon>Spongiibacteraceae</taxon>
        <taxon>Oceanicoccus</taxon>
    </lineage>
</organism>
<evidence type="ECO:0000256" key="4">
    <source>
        <dbReference type="ARBA" id="ARBA00022692"/>
    </source>
</evidence>
<evidence type="ECO:0000256" key="10">
    <source>
        <dbReference type="PROSITE-ProRule" id="PRU10144"/>
    </source>
</evidence>
<dbReference type="InterPro" id="IPR039426">
    <property type="entry name" value="TonB-dep_rcpt-like"/>
</dbReference>
<proteinExistence type="inferred from homology"/>
<evidence type="ECO:0000256" key="6">
    <source>
        <dbReference type="ARBA" id="ARBA00023077"/>
    </source>
</evidence>
<dbReference type="PROSITE" id="PS01156">
    <property type="entry name" value="TONB_DEPENDENT_REC_2"/>
    <property type="match status" value="1"/>
</dbReference>
<feature type="short sequence motif" description="TonB C-terminal box" evidence="10">
    <location>
        <begin position="677"/>
        <end position="694"/>
    </location>
</feature>
<feature type="chain" id="PRO_5011010370" evidence="13">
    <location>
        <begin position="23"/>
        <end position="694"/>
    </location>
</feature>
<evidence type="ECO:0000259" key="15">
    <source>
        <dbReference type="Pfam" id="PF07715"/>
    </source>
</evidence>
<dbReference type="GO" id="GO:0015344">
    <property type="term" value="F:siderophore uptake transmembrane transporter activity"/>
    <property type="evidence" value="ECO:0007669"/>
    <property type="project" value="TreeGrafter"/>
</dbReference>
<keyword evidence="4 9" id="KW-0812">Transmembrane</keyword>
<dbReference type="Gene3D" id="2.40.170.20">
    <property type="entry name" value="TonB-dependent receptor, beta-barrel domain"/>
    <property type="match status" value="1"/>
</dbReference>
<dbReference type="InterPro" id="IPR037066">
    <property type="entry name" value="Plug_dom_sf"/>
</dbReference>
<feature type="compositionally biased region" description="Basic and acidic residues" evidence="12">
    <location>
        <begin position="269"/>
        <end position="289"/>
    </location>
</feature>
<keyword evidence="6 11" id="KW-0798">TonB box</keyword>
<feature type="domain" description="TonB-dependent receptor plug" evidence="15">
    <location>
        <begin position="47"/>
        <end position="151"/>
    </location>
</feature>
<sequence>MNFLFKQAALPAALLSAVSATAQNTSPEQDTAIEHMLVTVPMHRTEAETAMPVTVLSGDELRNSMANTIGETLALKPGLANASFGPSVGQPVIRGQQGARVTVLQNSTSSADASNISADHSVSVEPILAESIEVLRGPSTLLYGGGAIGGVVNVVDQRVPVAVPEQLTGDIEVRHGSVNDETTAVFALNGGSGPLAFHIDALQRESNNVEIPGKAAPEDEDSTDGFIDNSDAETSSYTLGASYIVDKSFIGFSVNRLENEYGVPPGAHGHHEDHDDDHDEAHDDDHDEAHEGEEEEEVVRLDIEQTRYDIRADIHEITPAIENLRWFFTYTDYEHVELEGAEVGTEWRNTSWENRFELIHAPIAQWHGVIGVQIKESEISAEGEESFIPETDVSNYGLFIVEDYHRGDWTYELGARVDRDELSPDSATDKETFTSLSLSASALWQSESPWSVGIALSQSERAPVIEELFSNDGNSFGDYVEHVATSSIELGDTDLDSEQSNNIDLTVNYKTDWVDGFVTVFFNDFSDYIYLQNTRLEQDETEILQYSQQDAEFYGIEFESTFILGEAMGGEFALTVFGDYIEGELDTAGDVPRMPPQRLGSKLAFTQGSLSTYVSVVEADDQDKPGFDEEATDGYTRWDAGINYRVAIADSQEALAFLRLKNISDEEIRNSSSFLREIAPEAGRSIEAGLRYSF</sequence>
<dbReference type="GO" id="GO:0009279">
    <property type="term" value="C:cell outer membrane"/>
    <property type="evidence" value="ECO:0007669"/>
    <property type="project" value="UniProtKB-SubCell"/>
</dbReference>
<evidence type="ECO:0000313" key="16">
    <source>
        <dbReference type="EMBL" id="ARN73960.1"/>
    </source>
</evidence>
<evidence type="ECO:0000256" key="9">
    <source>
        <dbReference type="PROSITE-ProRule" id="PRU01360"/>
    </source>
</evidence>
<feature type="domain" description="TonB-dependent receptor-like beta-barrel" evidence="14">
    <location>
        <begin position="326"/>
        <end position="650"/>
    </location>
</feature>